<gene>
    <name evidence="4" type="ORF">FHX42_004179</name>
</gene>
<dbReference type="Pfam" id="PF13188">
    <property type="entry name" value="PAS_8"/>
    <property type="match status" value="1"/>
</dbReference>
<dbReference type="AlphaFoldDB" id="A0A839E135"/>
<dbReference type="Pfam" id="PF08448">
    <property type="entry name" value="PAS_4"/>
    <property type="match status" value="1"/>
</dbReference>
<dbReference type="SUPFAM" id="SSF55785">
    <property type="entry name" value="PYP-like sensor domain (PAS domain)"/>
    <property type="match status" value="2"/>
</dbReference>
<dbReference type="Pfam" id="PF00563">
    <property type="entry name" value="EAL"/>
    <property type="match status" value="1"/>
</dbReference>
<name>A0A839E135_9PSEU</name>
<dbReference type="InterPro" id="IPR001633">
    <property type="entry name" value="EAL_dom"/>
</dbReference>
<dbReference type="SMART" id="SM00091">
    <property type="entry name" value="PAS"/>
    <property type="match status" value="2"/>
</dbReference>
<dbReference type="EMBL" id="JACGWZ010000006">
    <property type="protein sequence ID" value="MBA8826800.1"/>
    <property type="molecule type" value="Genomic_DNA"/>
</dbReference>
<feature type="domain" description="PAS" evidence="1">
    <location>
        <begin position="34"/>
        <end position="71"/>
    </location>
</feature>
<comment type="caution">
    <text evidence="4">The sequence shown here is derived from an EMBL/GenBank/DDBJ whole genome shotgun (WGS) entry which is preliminary data.</text>
</comment>
<dbReference type="InterPro" id="IPR043128">
    <property type="entry name" value="Rev_trsase/Diguanyl_cyclase"/>
</dbReference>
<dbReference type="PROSITE" id="PS50112">
    <property type="entry name" value="PAS"/>
    <property type="match status" value="2"/>
</dbReference>
<evidence type="ECO:0000259" key="3">
    <source>
        <dbReference type="PROSITE" id="PS50887"/>
    </source>
</evidence>
<dbReference type="PANTHER" id="PTHR44757:SF2">
    <property type="entry name" value="BIOFILM ARCHITECTURE MAINTENANCE PROTEIN MBAA"/>
    <property type="match status" value="1"/>
</dbReference>
<dbReference type="CDD" id="cd00130">
    <property type="entry name" value="PAS"/>
    <property type="match status" value="2"/>
</dbReference>
<dbReference type="CDD" id="cd01948">
    <property type="entry name" value="EAL"/>
    <property type="match status" value="1"/>
</dbReference>
<sequence>MEHGPRAFENHGVEVAQAGAAKALAAEDMREYAIFALDADGNVSSWNAGAERVKGYRSDEIIGKHFSCFYPAGAVAVGYPDWELEQAAANGFFIDRGWRVRRDGERFWAHVVITAQRTPAGELDGFIKVTRDESEANVRQQRSRRQFADLFELASSGIALLDDGGNFLDANGALGDLLGYRLSELWAKTDRDLLHPRDGGDGLLPSTSGPASGGVDEPIPHRMLVRSDGELVLCQVSSRASVRDDGSRSWLAVFHDVTEQVRQAEVLRHEATHDDMTGLLNRRGFEELLSSLLGADSADLAVLFCDLDNFKRVNDSLGHEAGDELLVAVAERLTTELPPKCTPARFYGDEFVIVCSHPGSPDELETLTRAVDDLFRIAVPLRGRMVHLSASVGATTAVDSGASVGDLLQSSEAAMLGKRRIEQGQRVDSIRSDGDQLALEEDLRAAIERDRLDLHYQPIVANDGSVIIAEALLRWTHPELGLLTPDVVLDVAAQGGLLADLDRCVLRRALRESADWQVPGENPLCIAVNLGGLRPDQPGFVAEVRSMIDDEGVDPNRVVLEMLETVFSELGSQPRRAMTELVDLGVRFAIDDFGTGYSSLARLKELPAQIVKLDRKFVAGVGTEVTDLGINRAVTELVRTMGSFCVAEGVEEATQHHLLRAIGVDAYQGYLFSAPLPPSDFRDFIAAAPVRRPRS</sequence>
<feature type="domain" description="PAS" evidence="1">
    <location>
        <begin position="143"/>
        <end position="198"/>
    </location>
</feature>
<dbReference type="Gene3D" id="3.20.20.450">
    <property type="entry name" value="EAL domain"/>
    <property type="match status" value="1"/>
</dbReference>
<dbReference type="RefSeq" id="WP_182545992.1">
    <property type="nucleotide sequence ID" value="NZ_JACGWZ010000006.1"/>
</dbReference>
<dbReference type="SUPFAM" id="SSF55073">
    <property type="entry name" value="Nucleotide cyclase"/>
    <property type="match status" value="1"/>
</dbReference>
<reference evidence="4 5" key="1">
    <citation type="submission" date="2020-07" db="EMBL/GenBank/DDBJ databases">
        <title>Sequencing the genomes of 1000 actinobacteria strains.</title>
        <authorList>
            <person name="Klenk H.-P."/>
        </authorList>
    </citation>
    <scope>NUCLEOTIDE SEQUENCE [LARGE SCALE GENOMIC DNA]</scope>
    <source>
        <strain evidence="4 5">DSM 45975</strain>
    </source>
</reference>
<dbReference type="SMART" id="SM00052">
    <property type="entry name" value="EAL"/>
    <property type="match status" value="1"/>
</dbReference>
<dbReference type="Pfam" id="PF00990">
    <property type="entry name" value="GGDEF"/>
    <property type="match status" value="1"/>
</dbReference>
<evidence type="ECO:0000259" key="1">
    <source>
        <dbReference type="PROSITE" id="PS50112"/>
    </source>
</evidence>
<evidence type="ECO:0000313" key="5">
    <source>
        <dbReference type="Proteomes" id="UP000569329"/>
    </source>
</evidence>
<dbReference type="Gene3D" id="3.30.70.270">
    <property type="match status" value="1"/>
</dbReference>
<dbReference type="PANTHER" id="PTHR44757">
    <property type="entry name" value="DIGUANYLATE CYCLASE DGCP"/>
    <property type="match status" value="1"/>
</dbReference>
<dbReference type="InterPro" id="IPR035919">
    <property type="entry name" value="EAL_sf"/>
</dbReference>
<organism evidence="4 5">
    <name type="scientific">Halosaccharopolyspora lacisalsi</name>
    <dbReference type="NCBI Taxonomy" id="1000566"/>
    <lineage>
        <taxon>Bacteria</taxon>
        <taxon>Bacillati</taxon>
        <taxon>Actinomycetota</taxon>
        <taxon>Actinomycetes</taxon>
        <taxon>Pseudonocardiales</taxon>
        <taxon>Pseudonocardiaceae</taxon>
        <taxon>Halosaccharopolyspora</taxon>
    </lineage>
</organism>
<dbReference type="SUPFAM" id="SSF141868">
    <property type="entry name" value="EAL domain-like"/>
    <property type="match status" value="1"/>
</dbReference>
<evidence type="ECO:0000259" key="2">
    <source>
        <dbReference type="PROSITE" id="PS50883"/>
    </source>
</evidence>
<dbReference type="InterPro" id="IPR052155">
    <property type="entry name" value="Biofilm_reg_signaling"/>
</dbReference>
<keyword evidence="5" id="KW-1185">Reference proteome</keyword>
<dbReference type="PROSITE" id="PS50883">
    <property type="entry name" value="EAL"/>
    <property type="match status" value="1"/>
</dbReference>
<dbReference type="PROSITE" id="PS50887">
    <property type="entry name" value="GGDEF"/>
    <property type="match status" value="1"/>
</dbReference>
<dbReference type="SMART" id="SM00267">
    <property type="entry name" value="GGDEF"/>
    <property type="match status" value="1"/>
</dbReference>
<dbReference type="Proteomes" id="UP000569329">
    <property type="component" value="Unassembled WGS sequence"/>
</dbReference>
<dbReference type="NCBIfam" id="TIGR00229">
    <property type="entry name" value="sensory_box"/>
    <property type="match status" value="2"/>
</dbReference>
<dbReference type="CDD" id="cd01949">
    <property type="entry name" value="GGDEF"/>
    <property type="match status" value="1"/>
</dbReference>
<protein>
    <submittedName>
        <fullName evidence="4">Diguanylate cyclase (GGDEF)-like protein/PAS domain S-box-containing protein</fullName>
    </submittedName>
</protein>
<evidence type="ECO:0000313" key="4">
    <source>
        <dbReference type="EMBL" id="MBA8826800.1"/>
    </source>
</evidence>
<dbReference type="InterPro" id="IPR000160">
    <property type="entry name" value="GGDEF_dom"/>
</dbReference>
<feature type="domain" description="GGDEF" evidence="3">
    <location>
        <begin position="298"/>
        <end position="433"/>
    </location>
</feature>
<feature type="domain" description="EAL" evidence="2">
    <location>
        <begin position="436"/>
        <end position="689"/>
    </location>
</feature>
<dbReference type="InterPro" id="IPR013656">
    <property type="entry name" value="PAS_4"/>
</dbReference>
<dbReference type="NCBIfam" id="TIGR00254">
    <property type="entry name" value="GGDEF"/>
    <property type="match status" value="1"/>
</dbReference>
<proteinExistence type="predicted"/>
<dbReference type="InterPro" id="IPR035965">
    <property type="entry name" value="PAS-like_dom_sf"/>
</dbReference>
<accession>A0A839E135</accession>
<dbReference type="InterPro" id="IPR000014">
    <property type="entry name" value="PAS"/>
</dbReference>
<dbReference type="Gene3D" id="3.30.450.20">
    <property type="entry name" value="PAS domain"/>
    <property type="match status" value="2"/>
</dbReference>
<dbReference type="InterPro" id="IPR029787">
    <property type="entry name" value="Nucleotide_cyclase"/>
</dbReference>